<dbReference type="InterPro" id="IPR052709">
    <property type="entry name" value="Transposase-MT_Hybrid"/>
</dbReference>
<organism evidence="1 2">
    <name type="scientific">Trichonephila clavipes</name>
    <name type="common">Golden silk orbweaver</name>
    <name type="synonym">Nephila clavipes</name>
    <dbReference type="NCBI Taxonomy" id="2585209"/>
    <lineage>
        <taxon>Eukaryota</taxon>
        <taxon>Metazoa</taxon>
        <taxon>Ecdysozoa</taxon>
        <taxon>Arthropoda</taxon>
        <taxon>Chelicerata</taxon>
        <taxon>Arachnida</taxon>
        <taxon>Araneae</taxon>
        <taxon>Araneomorphae</taxon>
        <taxon>Entelegynae</taxon>
        <taxon>Araneoidea</taxon>
        <taxon>Nephilidae</taxon>
        <taxon>Trichonephila</taxon>
    </lineage>
</organism>
<dbReference type="GO" id="GO:0003676">
    <property type="term" value="F:nucleic acid binding"/>
    <property type="evidence" value="ECO:0007669"/>
    <property type="project" value="InterPro"/>
</dbReference>
<dbReference type="Proteomes" id="UP000887159">
    <property type="component" value="Unassembled WGS sequence"/>
</dbReference>
<name>A0A8X6V5D7_TRICX</name>
<dbReference type="Gene3D" id="3.30.420.10">
    <property type="entry name" value="Ribonuclease H-like superfamily/Ribonuclease H"/>
    <property type="match status" value="1"/>
</dbReference>
<gene>
    <name evidence="1" type="primary">WN55_06046</name>
    <name evidence="1" type="ORF">TNCV_961471</name>
</gene>
<protein>
    <submittedName>
        <fullName evidence="1">Histone-lysine N-methyltransferase SETMAR</fullName>
    </submittedName>
</protein>
<reference evidence="1" key="1">
    <citation type="submission" date="2020-08" db="EMBL/GenBank/DDBJ databases">
        <title>Multicomponent nature underlies the extraordinary mechanical properties of spider dragline silk.</title>
        <authorList>
            <person name="Kono N."/>
            <person name="Nakamura H."/>
            <person name="Mori M."/>
            <person name="Yoshida Y."/>
            <person name="Ohtoshi R."/>
            <person name="Malay A.D."/>
            <person name="Moran D.A.P."/>
            <person name="Tomita M."/>
            <person name="Numata K."/>
            <person name="Arakawa K."/>
        </authorList>
    </citation>
    <scope>NUCLEOTIDE SEQUENCE</scope>
</reference>
<accession>A0A8X6V5D7</accession>
<evidence type="ECO:0000313" key="1">
    <source>
        <dbReference type="EMBL" id="GFY05452.1"/>
    </source>
</evidence>
<dbReference type="EMBL" id="BMAU01021252">
    <property type="protein sequence ID" value="GFY05452.1"/>
    <property type="molecule type" value="Genomic_DNA"/>
</dbReference>
<keyword evidence="2" id="KW-1185">Reference proteome</keyword>
<dbReference type="InterPro" id="IPR036397">
    <property type="entry name" value="RNaseH_sf"/>
</dbReference>
<dbReference type="PANTHER" id="PTHR46060:SF1">
    <property type="entry name" value="MARINER MOS1 TRANSPOSASE-LIKE PROTEIN"/>
    <property type="match status" value="1"/>
</dbReference>
<dbReference type="PANTHER" id="PTHR46060">
    <property type="entry name" value="MARINER MOS1 TRANSPOSASE-LIKE PROTEIN"/>
    <property type="match status" value="1"/>
</dbReference>
<evidence type="ECO:0000313" key="2">
    <source>
        <dbReference type="Proteomes" id="UP000887159"/>
    </source>
</evidence>
<proteinExistence type="predicted"/>
<comment type="caution">
    <text evidence="1">The sequence shown here is derived from an EMBL/GenBank/DDBJ whole genome shotgun (WGS) entry which is preliminary data.</text>
</comment>
<dbReference type="AlphaFoldDB" id="A0A8X6V5D7"/>
<sequence length="87" mass="9872">MLHQDNAPSHKSVIALAKMNELKFELLLHAPADLAPLDYFLFLNLKEWLSGQIFSNNEEVLSAVNGYFEDQDNKKSIQLLNIAEKSV</sequence>